<accession>A0A265UT10</accession>
<dbReference type="Pfam" id="PF08907">
    <property type="entry name" value="DUF1853"/>
    <property type="match status" value="1"/>
</dbReference>
<sequence>MQKINPEINLTAMFEGYLQTPLLWSDAAIGGLKQFPLELKPPHLVRLKQHQTRLRLGKWVEKFVTIQLKQHKNTKIIAEGLQIKKDKTTIGELDIVCLQSGIPIHLEVVYKFYLYDPNVITEEPLAKWIGPNRKDNLPLKLNKLIQKQLPLLYHPNTTDYLSKAQVSIEHVKQYVHFKGQLFLPYGTDKTRGDKLNQSCVIGHYINFKQIEILKDYLVYIPKKLEWLIVPHIDVEWLPFDLALNILEIEISHKHSPMLWIKKGNGKIDKCFITWW</sequence>
<dbReference type="AlphaFoldDB" id="A0A265UT10"/>
<keyword evidence="2" id="KW-1185">Reference proteome</keyword>
<gene>
    <name evidence="1" type="ORF">CA834_08190</name>
</gene>
<dbReference type="EMBL" id="NGJN01000004">
    <property type="protein sequence ID" value="OZV68449.1"/>
    <property type="molecule type" value="Genomic_DNA"/>
</dbReference>
<evidence type="ECO:0008006" key="3">
    <source>
        <dbReference type="Google" id="ProtNLM"/>
    </source>
</evidence>
<comment type="caution">
    <text evidence="1">The sequence shown here is derived from an EMBL/GenBank/DDBJ whole genome shotgun (WGS) entry which is preliminary data.</text>
</comment>
<protein>
    <recommendedName>
        <fullName evidence="3">DUF1853 domain-containing protein</fullName>
    </recommendedName>
</protein>
<dbReference type="RefSeq" id="WP_094968214.1">
    <property type="nucleotide sequence ID" value="NZ_NGJN01000004.1"/>
</dbReference>
<organism evidence="1 2">
    <name type="scientific">Winogradskyella aurantia</name>
    <dbReference type="NCBI Taxonomy" id="1915063"/>
    <lineage>
        <taxon>Bacteria</taxon>
        <taxon>Pseudomonadati</taxon>
        <taxon>Bacteroidota</taxon>
        <taxon>Flavobacteriia</taxon>
        <taxon>Flavobacteriales</taxon>
        <taxon>Flavobacteriaceae</taxon>
        <taxon>Winogradskyella</taxon>
    </lineage>
</organism>
<reference evidence="1 2" key="1">
    <citation type="submission" date="2017-05" db="EMBL/GenBank/DDBJ databases">
        <title>The draft genome sequence of Idiomarina salinarum WNB302.</title>
        <authorList>
            <person name="Sun Y."/>
            <person name="Chen B."/>
            <person name="Du Z."/>
        </authorList>
    </citation>
    <scope>NUCLEOTIDE SEQUENCE [LARGE SCALE GENOMIC DNA]</scope>
    <source>
        <strain evidence="1 2">WNB302</strain>
    </source>
</reference>
<dbReference type="InterPro" id="IPR015003">
    <property type="entry name" value="DUF1853"/>
</dbReference>
<dbReference type="Proteomes" id="UP000216840">
    <property type="component" value="Unassembled WGS sequence"/>
</dbReference>
<dbReference type="OrthoDB" id="1466769at2"/>
<proteinExistence type="predicted"/>
<evidence type="ECO:0000313" key="1">
    <source>
        <dbReference type="EMBL" id="OZV68449.1"/>
    </source>
</evidence>
<evidence type="ECO:0000313" key="2">
    <source>
        <dbReference type="Proteomes" id="UP000216840"/>
    </source>
</evidence>
<name>A0A265UT10_9FLAO</name>